<name>A0ABY7PH02_9ACTN</name>
<sequence>MSTGYVWHELFGWADSGSGGLFPVDPAAGLQPIGHHVAHADTKRRLHELVTVSGLIDHLERVEARHATEEEVLRVHTPEHVGRLRRESTLPRGGYEIAALAAGTAIELVEAVVTGRVDKGYALVHPCGHHAPAHTGMGFCMLNNVANAVVHTRAALGVRRAAVVDGGVHHGNGAQSVFWDEPDVLTLSVHVGGMTGHDLAPYQKALVDEVAALVLPA</sequence>
<comment type="similarity">
    <text evidence="1">Belongs to the histone deacetylase family.</text>
</comment>
<dbReference type="RefSeq" id="WP_270086156.1">
    <property type="nucleotide sequence ID" value="NZ_CP115300.1"/>
</dbReference>
<dbReference type="EMBL" id="CP115300">
    <property type="protein sequence ID" value="WBO68937.1"/>
    <property type="molecule type" value="Genomic_DNA"/>
</dbReference>
<dbReference type="PANTHER" id="PTHR10625:SF31">
    <property type="entry name" value="HISTONE DEACETYLASE DOMAIN-CONTAINING PROTEIN"/>
    <property type="match status" value="1"/>
</dbReference>
<evidence type="ECO:0000259" key="2">
    <source>
        <dbReference type="Pfam" id="PF00850"/>
    </source>
</evidence>
<dbReference type="InterPro" id="IPR000286">
    <property type="entry name" value="HDACs"/>
</dbReference>
<reference evidence="3 4" key="1">
    <citation type="submission" date="2022-12" db="EMBL/GenBank/DDBJ databases">
        <authorList>
            <person name="Mo P."/>
        </authorList>
    </citation>
    <scope>NUCLEOTIDE SEQUENCE [LARGE SCALE GENOMIC DNA]</scope>
    <source>
        <strain evidence="3 4">HUAS 2-6</strain>
    </source>
</reference>
<gene>
    <name evidence="3" type="ORF">O1G22_42255</name>
</gene>
<dbReference type="SUPFAM" id="SSF52768">
    <property type="entry name" value="Arginase/deacetylase"/>
    <property type="match status" value="1"/>
</dbReference>
<dbReference type="InterPro" id="IPR023801">
    <property type="entry name" value="His_deacetylse_dom"/>
</dbReference>
<protein>
    <recommendedName>
        <fullName evidence="2">Histone deacetylase domain-containing protein</fullName>
    </recommendedName>
</protein>
<feature type="domain" description="Histone deacetylase" evidence="2">
    <location>
        <begin position="39"/>
        <end position="191"/>
    </location>
</feature>
<evidence type="ECO:0000256" key="1">
    <source>
        <dbReference type="ARBA" id="ARBA00005947"/>
    </source>
</evidence>
<dbReference type="PRINTS" id="PR01270">
    <property type="entry name" value="HDASUPER"/>
</dbReference>
<dbReference type="Proteomes" id="UP001212326">
    <property type="component" value="Chromosome"/>
</dbReference>
<dbReference type="Gene3D" id="3.40.800.20">
    <property type="entry name" value="Histone deacetylase domain"/>
    <property type="match status" value="1"/>
</dbReference>
<dbReference type="Pfam" id="PF00850">
    <property type="entry name" value="Hist_deacetyl"/>
    <property type="match status" value="1"/>
</dbReference>
<keyword evidence="4" id="KW-1185">Reference proteome</keyword>
<evidence type="ECO:0000313" key="4">
    <source>
        <dbReference type="Proteomes" id="UP001212326"/>
    </source>
</evidence>
<dbReference type="InterPro" id="IPR037138">
    <property type="entry name" value="His_deacetylse_dom_sf"/>
</dbReference>
<dbReference type="InterPro" id="IPR023696">
    <property type="entry name" value="Ureohydrolase_dom_sf"/>
</dbReference>
<organism evidence="3 4">
    <name type="scientific">Streptomyces camelliae</name>
    <dbReference type="NCBI Taxonomy" id="3004093"/>
    <lineage>
        <taxon>Bacteria</taxon>
        <taxon>Bacillati</taxon>
        <taxon>Actinomycetota</taxon>
        <taxon>Actinomycetes</taxon>
        <taxon>Kitasatosporales</taxon>
        <taxon>Streptomycetaceae</taxon>
        <taxon>Streptomyces</taxon>
    </lineage>
</organism>
<accession>A0ABY7PH02</accession>
<proteinExistence type="inferred from homology"/>
<dbReference type="PANTHER" id="PTHR10625">
    <property type="entry name" value="HISTONE DEACETYLASE HDAC1-RELATED"/>
    <property type="match status" value="1"/>
</dbReference>
<evidence type="ECO:0000313" key="3">
    <source>
        <dbReference type="EMBL" id="WBO68937.1"/>
    </source>
</evidence>